<evidence type="ECO:0000313" key="1">
    <source>
        <dbReference type="EMBL" id="MBW7473957.1"/>
    </source>
</evidence>
<name>A0ABS7D1Y9_9BACL</name>
<dbReference type="Proteomes" id="UP000812277">
    <property type="component" value="Unassembled WGS sequence"/>
</dbReference>
<accession>A0ABS7D1Y9</accession>
<proteinExistence type="predicted"/>
<sequence length="156" mass="17605">MMRKIGLVLATICVLMVMGGLLLNRDKEELRWKQSGSVELTHDVYTNLNEWAASGIEKNGEWISTSNDPILLSPLFALADAKQTYLHMEMVTGSDRVQVFWRGQNEGFAEERSKVFNSDSALEVMIDGDVEQIRIDPAEQPGVSFTVHQVDVKKYE</sequence>
<dbReference type="RefSeq" id="WP_219871135.1">
    <property type="nucleotide sequence ID" value="NZ_JAHZIJ010000001.1"/>
</dbReference>
<keyword evidence="2" id="KW-1185">Reference proteome</keyword>
<organism evidence="1 2">
    <name type="scientific">Paenibacillus oenotherae</name>
    <dbReference type="NCBI Taxonomy" id="1435645"/>
    <lineage>
        <taxon>Bacteria</taxon>
        <taxon>Bacillati</taxon>
        <taxon>Bacillota</taxon>
        <taxon>Bacilli</taxon>
        <taxon>Bacillales</taxon>
        <taxon>Paenibacillaceae</taxon>
        <taxon>Paenibacillus</taxon>
    </lineage>
</organism>
<dbReference type="EMBL" id="JAHZIJ010000001">
    <property type="protein sequence ID" value="MBW7473957.1"/>
    <property type="molecule type" value="Genomic_DNA"/>
</dbReference>
<comment type="caution">
    <text evidence="1">The sequence shown here is derived from an EMBL/GenBank/DDBJ whole genome shotgun (WGS) entry which is preliminary data.</text>
</comment>
<protein>
    <submittedName>
        <fullName evidence="1">Uncharacterized protein</fullName>
    </submittedName>
</protein>
<gene>
    <name evidence="1" type="ORF">K0T92_04320</name>
</gene>
<reference evidence="1 2" key="1">
    <citation type="submission" date="2021-07" db="EMBL/GenBank/DDBJ databases">
        <title>Paenibacillus radiodurans sp. nov., isolated from the southeastern edge of Tengger Desert.</title>
        <authorList>
            <person name="Zhang G."/>
        </authorList>
    </citation>
    <scope>NUCLEOTIDE SEQUENCE [LARGE SCALE GENOMIC DNA]</scope>
    <source>
        <strain evidence="1 2">DT7-4</strain>
    </source>
</reference>
<evidence type="ECO:0000313" key="2">
    <source>
        <dbReference type="Proteomes" id="UP000812277"/>
    </source>
</evidence>